<feature type="transmembrane region" description="Helical" evidence="8">
    <location>
        <begin position="73"/>
        <end position="90"/>
    </location>
</feature>
<evidence type="ECO:0000256" key="2">
    <source>
        <dbReference type="ARBA" id="ARBA00007776"/>
    </source>
</evidence>
<dbReference type="AlphaFoldDB" id="A0A1G2KFK1"/>
<dbReference type="Pfam" id="PF04093">
    <property type="entry name" value="MreD"/>
    <property type="match status" value="1"/>
</dbReference>
<evidence type="ECO:0000256" key="7">
    <source>
        <dbReference type="ARBA" id="ARBA00023136"/>
    </source>
</evidence>
<keyword evidence="5" id="KW-0133">Cell shape</keyword>
<evidence type="ECO:0000256" key="6">
    <source>
        <dbReference type="ARBA" id="ARBA00022989"/>
    </source>
</evidence>
<accession>A0A1G2KFK1</accession>
<feature type="transmembrane region" description="Helical" evidence="8">
    <location>
        <begin position="24"/>
        <end position="42"/>
    </location>
</feature>
<sequence>MRYFLIPTSILLAFFLEWTVGQKISLWFVPPPFTALVLLYWFWDMKFSVRVWLGVIVGMLFDGISAFPFGTYMVSFVALGVGTTFFRFFFSNVESTLTRSISIGALLCMFFVATPAWGRILGFLSASQNGFLSWGVFPDILGAAALWATVLTILFSSAIAKLQK</sequence>
<comment type="caution">
    <text evidence="9">The sequence shown here is derived from an EMBL/GenBank/DDBJ whole genome shotgun (WGS) entry which is preliminary data.</text>
</comment>
<dbReference type="GO" id="GO:0008360">
    <property type="term" value="P:regulation of cell shape"/>
    <property type="evidence" value="ECO:0007669"/>
    <property type="project" value="UniProtKB-KW"/>
</dbReference>
<keyword evidence="4 8" id="KW-0812">Transmembrane</keyword>
<dbReference type="Proteomes" id="UP000179023">
    <property type="component" value="Unassembled WGS sequence"/>
</dbReference>
<comment type="similarity">
    <text evidence="2">Belongs to the MreD family.</text>
</comment>
<evidence type="ECO:0000313" key="9">
    <source>
        <dbReference type="EMBL" id="OGZ98232.1"/>
    </source>
</evidence>
<protein>
    <submittedName>
        <fullName evidence="9">Rod shape-determining protein MreD</fullName>
    </submittedName>
</protein>
<evidence type="ECO:0000256" key="4">
    <source>
        <dbReference type="ARBA" id="ARBA00022692"/>
    </source>
</evidence>
<keyword evidence="7 8" id="KW-0472">Membrane</keyword>
<evidence type="ECO:0000256" key="1">
    <source>
        <dbReference type="ARBA" id="ARBA00004651"/>
    </source>
</evidence>
<dbReference type="NCBIfam" id="TIGR03426">
    <property type="entry name" value="shape_MreD"/>
    <property type="match status" value="1"/>
</dbReference>
<dbReference type="GO" id="GO:0005886">
    <property type="term" value="C:plasma membrane"/>
    <property type="evidence" value="ECO:0007669"/>
    <property type="project" value="UniProtKB-SubCell"/>
</dbReference>
<keyword evidence="3" id="KW-1003">Cell membrane</keyword>
<evidence type="ECO:0000256" key="3">
    <source>
        <dbReference type="ARBA" id="ARBA00022475"/>
    </source>
</evidence>
<evidence type="ECO:0000313" key="10">
    <source>
        <dbReference type="Proteomes" id="UP000179023"/>
    </source>
</evidence>
<dbReference type="InterPro" id="IPR007227">
    <property type="entry name" value="Cell_shape_determining_MreD"/>
</dbReference>
<evidence type="ECO:0000256" key="8">
    <source>
        <dbReference type="SAM" id="Phobius"/>
    </source>
</evidence>
<feature type="transmembrane region" description="Helical" evidence="8">
    <location>
        <begin position="140"/>
        <end position="160"/>
    </location>
</feature>
<keyword evidence="6 8" id="KW-1133">Transmembrane helix</keyword>
<proteinExistence type="inferred from homology"/>
<dbReference type="EMBL" id="MHQI01000071">
    <property type="protein sequence ID" value="OGZ98232.1"/>
    <property type="molecule type" value="Genomic_DNA"/>
</dbReference>
<reference evidence="9 10" key="1">
    <citation type="journal article" date="2016" name="Nat. Commun.">
        <title>Thousands of microbial genomes shed light on interconnected biogeochemical processes in an aquifer system.</title>
        <authorList>
            <person name="Anantharaman K."/>
            <person name="Brown C.T."/>
            <person name="Hug L.A."/>
            <person name="Sharon I."/>
            <person name="Castelle C.J."/>
            <person name="Probst A.J."/>
            <person name="Thomas B.C."/>
            <person name="Singh A."/>
            <person name="Wilkins M.J."/>
            <person name="Karaoz U."/>
            <person name="Brodie E.L."/>
            <person name="Williams K.H."/>
            <person name="Hubbard S.S."/>
            <person name="Banfield J.F."/>
        </authorList>
    </citation>
    <scope>NUCLEOTIDE SEQUENCE [LARGE SCALE GENOMIC DNA]</scope>
</reference>
<dbReference type="STRING" id="1802270.A3C07_01775"/>
<organism evidence="9 10">
    <name type="scientific">Candidatus Sungbacteria bacterium RIFCSPHIGHO2_02_FULL_47_11</name>
    <dbReference type="NCBI Taxonomy" id="1802270"/>
    <lineage>
        <taxon>Bacteria</taxon>
        <taxon>Candidatus Sungiibacteriota</taxon>
    </lineage>
</organism>
<name>A0A1G2KFK1_9BACT</name>
<gene>
    <name evidence="9" type="ORF">A3C07_01775</name>
</gene>
<evidence type="ECO:0000256" key="5">
    <source>
        <dbReference type="ARBA" id="ARBA00022960"/>
    </source>
</evidence>
<feature type="transmembrane region" description="Helical" evidence="8">
    <location>
        <begin position="102"/>
        <end position="120"/>
    </location>
</feature>
<comment type="subcellular location">
    <subcellularLocation>
        <location evidence="1">Cell membrane</location>
        <topology evidence="1">Multi-pass membrane protein</topology>
    </subcellularLocation>
</comment>